<keyword evidence="10" id="KW-1185">Reference proteome</keyword>
<dbReference type="Gene3D" id="4.10.240.10">
    <property type="entry name" value="Zn(2)-C6 fungal-type DNA-binding domain"/>
    <property type="match status" value="2"/>
</dbReference>
<dbReference type="Pfam" id="PF04082">
    <property type="entry name" value="Fungal_trans"/>
    <property type="match status" value="1"/>
</dbReference>
<evidence type="ECO:0000256" key="1">
    <source>
        <dbReference type="ARBA" id="ARBA00004123"/>
    </source>
</evidence>
<dbReference type="Proteomes" id="UP000076874">
    <property type="component" value="Unassembled WGS sequence"/>
</dbReference>
<proteinExistence type="predicted"/>
<dbReference type="InterPro" id="IPR007219">
    <property type="entry name" value="XnlR_reg_dom"/>
</dbReference>
<dbReference type="InterPro" id="IPR001138">
    <property type="entry name" value="Zn2Cys6_DnaBD"/>
</dbReference>
<gene>
    <name evidence="9" type="ORF">SPI_04832</name>
</gene>
<feature type="compositionally biased region" description="Pro residues" evidence="7">
    <location>
        <begin position="797"/>
        <end position="811"/>
    </location>
</feature>
<feature type="compositionally biased region" description="Low complexity" evidence="7">
    <location>
        <begin position="786"/>
        <end position="796"/>
    </location>
</feature>
<organism evidence="9 10">
    <name type="scientific">Niveomyces insectorum RCEF 264</name>
    <dbReference type="NCBI Taxonomy" id="1081102"/>
    <lineage>
        <taxon>Eukaryota</taxon>
        <taxon>Fungi</taxon>
        <taxon>Dikarya</taxon>
        <taxon>Ascomycota</taxon>
        <taxon>Pezizomycotina</taxon>
        <taxon>Sordariomycetes</taxon>
        <taxon>Hypocreomycetidae</taxon>
        <taxon>Hypocreales</taxon>
        <taxon>Cordycipitaceae</taxon>
        <taxon>Niveomyces</taxon>
    </lineage>
</organism>
<feature type="coiled-coil region" evidence="6">
    <location>
        <begin position="480"/>
        <end position="507"/>
    </location>
</feature>
<evidence type="ECO:0000256" key="5">
    <source>
        <dbReference type="ARBA" id="ARBA00023242"/>
    </source>
</evidence>
<accession>A0A167UWD4</accession>
<dbReference type="AlphaFoldDB" id="A0A167UWD4"/>
<sequence length="855" mass="93453">MGDQRDWPAHSVASTVSSLSPPRQDEQPEFSPGRRPGKQTIIQRTRTGCYTCRSRRIKCDEQTPACGPCRKARRLCTWVAPDDDRRQPRLPRRPNATACLPCKQKKLKCVGELASACERCRSLGLECVRAVRTIVRSSPEPEPSPSSAEPRPSIAATIEAAAPATGSAGRRPNDSATVRPAQLPESPELTDLVALYFQTVHSAYRSCGKEASKAHERAVADKIDFGYFSFVHELRFNRLLAKGKAPRELTLIMIANAVRFAAEPTPENLARADAWADAAIAAVLPRIYQGFGALQLMVLLLAQHYDFNRGNFSSAWLLAANCTRMMQLMSLQTFDRTYAAGLAPQLQLSPLLTYEALRRMAWSTFYADTMADGGRYGVHLIDEHAYRLQLPCDQAHFLSNEAVVTEPMFVEAGGQQQDIHTDGGGGNDSINNGTTTTTTTTTTIAAPSAIPGTAAALDLGAFLLRTTSARRRALHFAFRASHREETAEQLLAEMARLEADVEQVIVGLPARFAWNADNMVVHRDRLGMFLLLHVLRQNLYIVLGRAALLVYARCADGAQRMTPVRRNRIARALPIAGLIAAGFKAGVCFDPQFGVQAYVALEILLFEPRRLAKIDPMVDPRAPRLMEALPHLLRVIREIGLRSESVKQMHIEAVHRLLRCDCAHLLTPADFVAFHSEYAFVGQEAAEYDFRDFRWAKIERLRRGVRPAPGAHIGKASDGLLLEYAVDDEAEASAPASPRLDALDVTREINAAAALSAASLSPPSPSASVAPAAVAGIPSDLTLLDAGAPGVAGPPQGTSPPPTPLAPPAPAQPWWVATPTNADYEFSVDWSWFLNETGYPGHQTGDPSTFWNQLY</sequence>
<feature type="region of interest" description="Disordered" evidence="7">
    <location>
        <begin position="161"/>
        <end position="183"/>
    </location>
</feature>
<reference evidence="9 10" key="1">
    <citation type="journal article" date="2016" name="Genome Biol. Evol.">
        <title>Divergent and convergent evolution of fungal pathogenicity.</title>
        <authorList>
            <person name="Shang Y."/>
            <person name="Xiao G."/>
            <person name="Zheng P."/>
            <person name="Cen K."/>
            <person name="Zhan S."/>
            <person name="Wang C."/>
        </authorList>
    </citation>
    <scope>NUCLEOTIDE SEQUENCE [LARGE SCALE GENOMIC DNA]</scope>
    <source>
        <strain evidence="9 10">RCEF 264</strain>
    </source>
</reference>
<dbReference type="CDD" id="cd00067">
    <property type="entry name" value="GAL4"/>
    <property type="match status" value="2"/>
</dbReference>
<dbReference type="PANTHER" id="PTHR47338:SF7">
    <property type="entry name" value="ZN(II)2CYS6 TRANSCRIPTION FACTOR (EUROFUNG)"/>
    <property type="match status" value="1"/>
</dbReference>
<evidence type="ECO:0000256" key="6">
    <source>
        <dbReference type="SAM" id="Coils"/>
    </source>
</evidence>
<evidence type="ECO:0000256" key="3">
    <source>
        <dbReference type="ARBA" id="ARBA00023015"/>
    </source>
</evidence>
<feature type="region of interest" description="Disordered" evidence="7">
    <location>
        <begin position="417"/>
        <end position="439"/>
    </location>
</feature>
<dbReference type="GO" id="GO:0008270">
    <property type="term" value="F:zinc ion binding"/>
    <property type="evidence" value="ECO:0007669"/>
    <property type="project" value="InterPro"/>
</dbReference>
<keyword evidence="9" id="KW-0238">DNA-binding</keyword>
<keyword evidence="6" id="KW-0175">Coiled coil</keyword>
<comment type="subcellular location">
    <subcellularLocation>
        <location evidence="1">Nucleus</location>
    </subcellularLocation>
</comment>
<feature type="compositionally biased region" description="Low complexity" evidence="7">
    <location>
        <begin position="428"/>
        <end position="439"/>
    </location>
</feature>
<dbReference type="CDD" id="cd12148">
    <property type="entry name" value="fungal_TF_MHR"/>
    <property type="match status" value="1"/>
</dbReference>
<dbReference type="Pfam" id="PF00172">
    <property type="entry name" value="Zn_clus"/>
    <property type="match status" value="2"/>
</dbReference>
<keyword evidence="5" id="KW-0539">Nucleus</keyword>
<evidence type="ECO:0000256" key="2">
    <source>
        <dbReference type="ARBA" id="ARBA00022723"/>
    </source>
</evidence>
<dbReference type="GO" id="GO:0005634">
    <property type="term" value="C:nucleus"/>
    <property type="evidence" value="ECO:0007669"/>
    <property type="project" value="UniProtKB-SubCell"/>
</dbReference>
<feature type="compositionally biased region" description="Polar residues" evidence="7">
    <location>
        <begin position="12"/>
        <end position="21"/>
    </location>
</feature>
<feature type="region of interest" description="Disordered" evidence="7">
    <location>
        <begin position="1"/>
        <end position="38"/>
    </location>
</feature>
<evidence type="ECO:0000259" key="8">
    <source>
        <dbReference type="PROSITE" id="PS50048"/>
    </source>
</evidence>
<evidence type="ECO:0000256" key="7">
    <source>
        <dbReference type="SAM" id="MobiDB-lite"/>
    </source>
</evidence>
<dbReference type="EMBL" id="AZHD01000007">
    <property type="protein sequence ID" value="OAA61973.1"/>
    <property type="molecule type" value="Genomic_DNA"/>
</dbReference>
<comment type="caution">
    <text evidence="9">The sequence shown here is derived from an EMBL/GenBank/DDBJ whole genome shotgun (WGS) entry which is preliminary data.</text>
</comment>
<name>A0A167UWD4_9HYPO</name>
<keyword evidence="4" id="KW-0804">Transcription</keyword>
<dbReference type="GO" id="GO:0000981">
    <property type="term" value="F:DNA-binding transcription factor activity, RNA polymerase II-specific"/>
    <property type="evidence" value="ECO:0007669"/>
    <property type="project" value="InterPro"/>
</dbReference>
<dbReference type="GO" id="GO:0006351">
    <property type="term" value="P:DNA-templated transcription"/>
    <property type="evidence" value="ECO:0007669"/>
    <property type="project" value="InterPro"/>
</dbReference>
<evidence type="ECO:0000313" key="9">
    <source>
        <dbReference type="EMBL" id="OAA61973.1"/>
    </source>
</evidence>
<feature type="region of interest" description="Disordered" evidence="7">
    <location>
        <begin position="785"/>
        <end position="813"/>
    </location>
</feature>
<feature type="domain" description="Zn(2)-C6 fungal-type" evidence="8">
    <location>
        <begin position="48"/>
        <end position="78"/>
    </location>
</feature>
<keyword evidence="2" id="KW-0479">Metal-binding</keyword>
<dbReference type="SUPFAM" id="SSF57701">
    <property type="entry name" value="Zn2/Cys6 DNA-binding domain"/>
    <property type="match status" value="2"/>
</dbReference>
<evidence type="ECO:0000313" key="10">
    <source>
        <dbReference type="Proteomes" id="UP000076874"/>
    </source>
</evidence>
<dbReference type="SMART" id="SM00066">
    <property type="entry name" value="GAL4"/>
    <property type="match status" value="2"/>
</dbReference>
<keyword evidence="3" id="KW-0805">Transcription regulation</keyword>
<dbReference type="PROSITE" id="PS50048">
    <property type="entry name" value="ZN2_CY6_FUNGAL_2"/>
    <property type="match status" value="2"/>
</dbReference>
<dbReference type="PROSITE" id="PS00463">
    <property type="entry name" value="ZN2_CY6_FUNGAL_1"/>
    <property type="match status" value="2"/>
</dbReference>
<dbReference type="OrthoDB" id="2563500at2759"/>
<dbReference type="PANTHER" id="PTHR47338">
    <property type="entry name" value="ZN(II)2CYS6 TRANSCRIPTION FACTOR (EUROFUNG)-RELATED"/>
    <property type="match status" value="1"/>
</dbReference>
<dbReference type="STRING" id="1081102.A0A167UWD4"/>
<dbReference type="InterPro" id="IPR050815">
    <property type="entry name" value="TF_fung"/>
</dbReference>
<evidence type="ECO:0000256" key="4">
    <source>
        <dbReference type="ARBA" id="ARBA00023163"/>
    </source>
</evidence>
<feature type="domain" description="Zn(2)-C6 fungal-type" evidence="8">
    <location>
        <begin position="98"/>
        <end position="129"/>
    </location>
</feature>
<dbReference type="GO" id="GO:0003677">
    <property type="term" value="F:DNA binding"/>
    <property type="evidence" value="ECO:0007669"/>
    <property type="project" value="UniProtKB-KW"/>
</dbReference>
<dbReference type="InterPro" id="IPR036864">
    <property type="entry name" value="Zn2-C6_fun-type_DNA-bd_sf"/>
</dbReference>
<protein>
    <submittedName>
        <fullName evidence="9">Zn(2)-C6 fungal-type DNA-binding domain protein</fullName>
    </submittedName>
</protein>